<organism evidence="1 2">
    <name type="scientific">Neotamlana sedimentorum</name>
    <dbReference type="NCBI Taxonomy" id="1435349"/>
    <lineage>
        <taxon>Bacteria</taxon>
        <taxon>Pseudomonadati</taxon>
        <taxon>Bacteroidota</taxon>
        <taxon>Flavobacteriia</taxon>
        <taxon>Flavobacteriales</taxon>
        <taxon>Flavobacteriaceae</taxon>
        <taxon>Neotamlana</taxon>
    </lineage>
</organism>
<dbReference type="AlphaFoldDB" id="A0A0D7W9Z1"/>
<evidence type="ECO:0008006" key="3">
    <source>
        <dbReference type="Google" id="ProtNLM"/>
    </source>
</evidence>
<dbReference type="PANTHER" id="PTHR43861:SF6">
    <property type="entry name" value="METHYLTRANSFERASE TYPE 11"/>
    <property type="match status" value="1"/>
</dbReference>
<dbReference type="CDD" id="cd02440">
    <property type="entry name" value="AdoMet_MTases"/>
    <property type="match status" value="1"/>
</dbReference>
<name>A0A0D7W9Z1_9FLAO</name>
<sequence>MIFCLDKYSQEELVTLYDKLYNNNSAKYESYSVNEYNMLLKGEKIKIGHNRSRVLQKHVFNSKYKSVLEIGSGIGLMGAYIRSENADIEYLGIEIDKEAYKKSKSLNLNTINSDFKIMNDIEDSFDVILLWEVIEHLQDLKLFMDLAYKKLNKNGKIILSTPNYNKILNYPERAKDNLYQDAPPIHLNFFTKSNIITIFESYNFKNCKVKIKRFPYLNLKSSQFYKNVCKAIFNAYQGSTIFFVAQK</sequence>
<evidence type="ECO:0000313" key="2">
    <source>
        <dbReference type="Proteomes" id="UP000032578"/>
    </source>
</evidence>
<accession>A0A0D7W9Z1</accession>
<dbReference type="STRING" id="1435349.PW52_09330"/>
<dbReference type="Pfam" id="PF13489">
    <property type="entry name" value="Methyltransf_23"/>
    <property type="match status" value="1"/>
</dbReference>
<dbReference type="PATRIC" id="fig|1435349.4.peg.2853"/>
<dbReference type="SUPFAM" id="SSF53335">
    <property type="entry name" value="S-adenosyl-L-methionine-dependent methyltransferases"/>
    <property type="match status" value="1"/>
</dbReference>
<reference evidence="1 2" key="1">
    <citation type="submission" date="2014-11" db="EMBL/GenBank/DDBJ databases">
        <title>Tamlana sedimentorum sp. nov., isolated from shallow sand sediments of the Sea of Japan.</title>
        <authorList>
            <person name="Romanenko L.A."/>
        </authorList>
    </citation>
    <scope>NUCLEOTIDE SEQUENCE [LARGE SCALE GENOMIC DNA]</scope>
    <source>
        <strain evidence="1 2">JCM 19808</strain>
    </source>
</reference>
<dbReference type="EMBL" id="JTDW01000005">
    <property type="protein sequence ID" value="KJD35914.1"/>
    <property type="molecule type" value="Genomic_DNA"/>
</dbReference>
<comment type="caution">
    <text evidence="1">The sequence shown here is derived from an EMBL/GenBank/DDBJ whole genome shotgun (WGS) entry which is preliminary data.</text>
</comment>
<proteinExistence type="predicted"/>
<keyword evidence="2" id="KW-1185">Reference proteome</keyword>
<dbReference type="Gene3D" id="3.40.50.150">
    <property type="entry name" value="Vaccinia Virus protein VP39"/>
    <property type="match status" value="1"/>
</dbReference>
<evidence type="ECO:0000313" key="1">
    <source>
        <dbReference type="EMBL" id="KJD35914.1"/>
    </source>
</evidence>
<protein>
    <recommendedName>
        <fullName evidence="3">Methyltransferase type 11 domain-containing protein</fullName>
    </recommendedName>
</protein>
<gene>
    <name evidence="1" type="ORF">PW52_09330</name>
</gene>
<dbReference type="PANTHER" id="PTHR43861">
    <property type="entry name" value="TRANS-ACONITATE 2-METHYLTRANSFERASE-RELATED"/>
    <property type="match status" value="1"/>
</dbReference>
<dbReference type="Proteomes" id="UP000032578">
    <property type="component" value="Unassembled WGS sequence"/>
</dbReference>
<dbReference type="InterPro" id="IPR029063">
    <property type="entry name" value="SAM-dependent_MTases_sf"/>
</dbReference>